<dbReference type="Proteomes" id="UP000183487">
    <property type="component" value="Unassembled WGS sequence"/>
</dbReference>
<keyword evidence="1" id="KW-0520">NAD</keyword>
<protein>
    <submittedName>
        <fullName evidence="4">NAD(P) transhydrogenase subunit beta</fullName>
    </submittedName>
</protein>
<feature type="transmembrane region" description="Helical" evidence="2">
    <location>
        <begin position="128"/>
        <end position="145"/>
    </location>
</feature>
<evidence type="ECO:0000313" key="4">
    <source>
        <dbReference type="EMBL" id="SDR23517.1"/>
    </source>
</evidence>
<evidence type="ECO:0000256" key="2">
    <source>
        <dbReference type="SAM" id="Phobius"/>
    </source>
</evidence>
<dbReference type="RefSeq" id="WP_074767517.1">
    <property type="nucleotide sequence ID" value="NZ_FNKP01000002.1"/>
</dbReference>
<feature type="transmembrane region" description="Helical" evidence="2">
    <location>
        <begin position="20"/>
        <end position="43"/>
    </location>
</feature>
<dbReference type="Pfam" id="PF02233">
    <property type="entry name" value="PNTB"/>
    <property type="match status" value="1"/>
</dbReference>
<feature type="transmembrane region" description="Helical" evidence="2">
    <location>
        <begin position="55"/>
        <end position="78"/>
    </location>
</feature>
<feature type="transmembrane region" description="Helical" evidence="2">
    <location>
        <begin position="93"/>
        <end position="116"/>
    </location>
</feature>
<evidence type="ECO:0000313" key="5">
    <source>
        <dbReference type="Proteomes" id="UP000183487"/>
    </source>
</evidence>
<gene>
    <name evidence="4" type="ORF">SAMN05443245_3786</name>
</gene>
<name>A0A1H1HDG6_9BURK</name>
<dbReference type="EMBL" id="FNKP01000002">
    <property type="protein sequence ID" value="SDR23517.1"/>
    <property type="molecule type" value="Genomic_DNA"/>
</dbReference>
<organism evidence="4 5">
    <name type="scientific">Paraburkholderia fungorum</name>
    <dbReference type="NCBI Taxonomy" id="134537"/>
    <lineage>
        <taxon>Bacteria</taxon>
        <taxon>Pseudomonadati</taxon>
        <taxon>Pseudomonadota</taxon>
        <taxon>Betaproteobacteria</taxon>
        <taxon>Burkholderiales</taxon>
        <taxon>Burkholderiaceae</taxon>
        <taxon>Paraburkholderia</taxon>
    </lineage>
</organism>
<reference evidence="5" key="1">
    <citation type="submission" date="2016-10" db="EMBL/GenBank/DDBJ databases">
        <authorList>
            <person name="Varghese N."/>
        </authorList>
    </citation>
    <scope>NUCLEOTIDE SEQUENCE [LARGE SCALE GENOMIC DNA]</scope>
    <source>
        <strain evidence="5">GAS106B</strain>
    </source>
</reference>
<feature type="domain" description="NADP transhydrogenase beta-like" evidence="3">
    <location>
        <begin position="29"/>
        <end position="173"/>
    </location>
</feature>
<proteinExistence type="predicted"/>
<feature type="transmembrane region" description="Helical" evidence="2">
    <location>
        <begin position="151"/>
        <end position="171"/>
    </location>
</feature>
<evidence type="ECO:0000259" key="3">
    <source>
        <dbReference type="Pfam" id="PF02233"/>
    </source>
</evidence>
<keyword evidence="2" id="KW-1133">Transmembrane helix</keyword>
<keyword evidence="2" id="KW-0812">Transmembrane</keyword>
<dbReference type="AlphaFoldDB" id="A0A1H1HDG6"/>
<dbReference type="InterPro" id="IPR034300">
    <property type="entry name" value="PNTB-like"/>
</dbReference>
<dbReference type="OrthoDB" id="9091495at2"/>
<keyword evidence="2" id="KW-0472">Membrane</keyword>
<keyword evidence="5" id="KW-1185">Reference proteome</keyword>
<sequence>MPLASDSTAWMCSLSESGLGVVPASAMALTIGIAVIVALAAVVRRRVDHGSTRRALLASMLGSAAGFAFMSGGCALYLSSSAWANMERAEIDGAVFIGALVFASSAIALCKLRGALPLKTVARPGHGIVNLIAILLCAWLGYGFVTEQAQPFGLAALLATGALACAIGVHITTSREYSGEHALATLATGRAGVLSCIEWRGGDEPAWVLREILPGSVRTAAYRHRRDWHNGHGRSGACVRHRLTQLTTRRRL</sequence>
<evidence type="ECO:0000256" key="1">
    <source>
        <dbReference type="ARBA" id="ARBA00023027"/>
    </source>
</evidence>
<accession>A0A1H1HDG6</accession>